<feature type="region of interest" description="Disordered" evidence="1">
    <location>
        <begin position="39"/>
        <end position="68"/>
    </location>
</feature>
<gene>
    <name evidence="2" type="ORF">CFAM422_011415</name>
</gene>
<dbReference type="AlphaFoldDB" id="A0A9P4X6Q3"/>
<evidence type="ECO:0000313" key="3">
    <source>
        <dbReference type="Proteomes" id="UP000801864"/>
    </source>
</evidence>
<proteinExistence type="predicted"/>
<reference evidence="2 3" key="1">
    <citation type="submission" date="2018-06" db="EMBL/GenBank/DDBJ databases">
        <title>Genome analysis of cellulolytic fungus Trichoderma lentiforme CFAM-422.</title>
        <authorList>
            <person name="Steindorff A.S."/>
            <person name="Formighieri E.F."/>
            <person name="Midorikawa G.E.O."/>
            <person name="Tamietti M.S."/>
            <person name="Ramos E.Z."/>
            <person name="Silva A.S."/>
            <person name="Bon E.P.S."/>
            <person name="Mendes T.D."/>
            <person name="Damaso M.C.T."/>
            <person name="Favaro L.C.L."/>
        </authorList>
    </citation>
    <scope>NUCLEOTIDE SEQUENCE [LARGE SCALE GENOMIC DNA]</scope>
    <source>
        <strain evidence="2 3">CFAM-422</strain>
    </source>
</reference>
<protein>
    <submittedName>
        <fullName evidence="2">Uncharacterized protein</fullName>
    </submittedName>
</protein>
<organism evidence="2 3">
    <name type="scientific">Trichoderma lentiforme</name>
    <dbReference type="NCBI Taxonomy" id="1567552"/>
    <lineage>
        <taxon>Eukaryota</taxon>
        <taxon>Fungi</taxon>
        <taxon>Dikarya</taxon>
        <taxon>Ascomycota</taxon>
        <taxon>Pezizomycotina</taxon>
        <taxon>Sordariomycetes</taxon>
        <taxon>Hypocreomycetidae</taxon>
        <taxon>Hypocreales</taxon>
        <taxon>Hypocreaceae</taxon>
        <taxon>Trichoderma</taxon>
    </lineage>
</organism>
<sequence>MDCEYQHGHDLEGLGRLLYNYVHVDDWVRERNTGVRKVRDLFGKGRKRSQPPKRKGEQTRLYAGGSHTALQRTAPDEDFLVWPSKNSSQVP</sequence>
<dbReference type="Proteomes" id="UP000801864">
    <property type="component" value="Unassembled WGS sequence"/>
</dbReference>
<name>A0A9P4X6Q3_9HYPO</name>
<evidence type="ECO:0000313" key="2">
    <source>
        <dbReference type="EMBL" id="KAF3060102.1"/>
    </source>
</evidence>
<comment type="caution">
    <text evidence="2">The sequence shown here is derived from an EMBL/GenBank/DDBJ whole genome shotgun (WGS) entry which is preliminary data.</text>
</comment>
<accession>A0A9P4X6Q3</accession>
<evidence type="ECO:0000256" key="1">
    <source>
        <dbReference type="SAM" id="MobiDB-lite"/>
    </source>
</evidence>
<dbReference type="EMBL" id="QLNT01000024">
    <property type="protein sequence ID" value="KAF3060102.1"/>
    <property type="molecule type" value="Genomic_DNA"/>
</dbReference>
<feature type="compositionally biased region" description="Basic residues" evidence="1">
    <location>
        <begin position="44"/>
        <end position="53"/>
    </location>
</feature>
<keyword evidence="3" id="KW-1185">Reference proteome</keyword>